<dbReference type="Proteomes" id="UP001732700">
    <property type="component" value="Chromosome 4C"/>
</dbReference>
<evidence type="ECO:0000313" key="2">
    <source>
        <dbReference type="Proteomes" id="UP001732700"/>
    </source>
</evidence>
<reference evidence="1" key="1">
    <citation type="submission" date="2021-05" db="EMBL/GenBank/DDBJ databases">
        <authorList>
            <person name="Scholz U."/>
            <person name="Mascher M."/>
            <person name="Fiebig A."/>
        </authorList>
    </citation>
    <scope>NUCLEOTIDE SEQUENCE [LARGE SCALE GENOMIC DNA]</scope>
</reference>
<accession>A0ACD5WYI1</accession>
<protein>
    <submittedName>
        <fullName evidence="1">Uncharacterized protein</fullName>
    </submittedName>
</protein>
<evidence type="ECO:0000313" key="1">
    <source>
        <dbReference type="EnsemblPlants" id="AVESA.00010b.r2.4CG1330650.1.CDS"/>
    </source>
</evidence>
<name>A0ACD5WYI1_AVESA</name>
<keyword evidence="2" id="KW-1185">Reference proteome</keyword>
<dbReference type="EnsemblPlants" id="AVESA.00010b.r2.4CG1330650.1">
    <property type="protein sequence ID" value="AVESA.00010b.r2.4CG1330650.1.CDS"/>
    <property type="gene ID" value="AVESA.00010b.r2.4CG1330650"/>
</dbReference>
<organism evidence="1 2">
    <name type="scientific">Avena sativa</name>
    <name type="common">Oat</name>
    <dbReference type="NCBI Taxonomy" id="4498"/>
    <lineage>
        <taxon>Eukaryota</taxon>
        <taxon>Viridiplantae</taxon>
        <taxon>Streptophyta</taxon>
        <taxon>Embryophyta</taxon>
        <taxon>Tracheophyta</taxon>
        <taxon>Spermatophyta</taxon>
        <taxon>Magnoliopsida</taxon>
        <taxon>Liliopsida</taxon>
        <taxon>Poales</taxon>
        <taxon>Poaceae</taxon>
        <taxon>BOP clade</taxon>
        <taxon>Pooideae</taxon>
        <taxon>Poodae</taxon>
        <taxon>Poeae</taxon>
        <taxon>Poeae Chloroplast Group 1 (Aveneae type)</taxon>
        <taxon>Aveninae</taxon>
        <taxon>Avena</taxon>
    </lineage>
</organism>
<reference evidence="1" key="2">
    <citation type="submission" date="2025-09" db="UniProtKB">
        <authorList>
            <consortium name="EnsemblPlants"/>
        </authorList>
    </citation>
    <scope>IDENTIFICATION</scope>
</reference>
<sequence>MSPQEEERRMFPSFVFPESFLADASTPDSGGEQKKAGRQRRRRKARKAAAVGESGGGDDAAKKRKLSDEQAQFLEMSFREDRKLETPRKEKLAAELGLDSKQVAVWFQNRRARYKSKLIEEEFSKLRAAHDAVVVHNCQLEAELLRLKERLAETEEKSKFMPAAATAGAGGSSPSSSSFSTVTHHPAAMVGQFGMEDVEGSSPSSSSFSTVTHQAAMAAQFGMEEMEADLTFMSEYAYNNYYLMDLATGGVYDQFS</sequence>
<proteinExistence type="predicted"/>